<sequence length="523" mass="59290">MCAESQINAGKGFVSQSSLRRSFLKFITKKWYAFFISIVIFGGLSIVLKSKLPAPMQAYYMHIRPNLDEIKSPLGYIALDQTSQLPIWTQKNLFNSNLIAAYINATSTLDEAIEKCNGMVTYTKNDLLSSKSIYTKRPFNVFFKNANKQLNCSFDAVVSEDGIDASNFVETIEKKKYKNKESLHIPFNKEVHTPVGKILVTPNKGNKKIGKIRVTHTPLSSITIPLDATLEVYNDDGVINLNIESEKDPAYVIGILNSLLNVVSEKITNNSREAIKQSLTQAEKALEKETNPKTKEYLMEVKEKLRIDLEGIQDEKPIIVIDQPRMAAKVFDPKPHITYILLIIGLLIPLIYYYYQLVGRHKLLVPQEAVNRLNSDYMGLIESKRSAKHLYSLDRSIVSMKQTIEKTGHYKWCVAPISSINSGLIEQIKEALEKRGQKTMVISGEQLSDDKLQQQINDNTSKKILSIIYFESPLKNNELLAKVQSDDAILWIARTYIDKLDQMSEIAQLFDKHNGLQSVLVTF</sequence>
<feature type="transmembrane region" description="Helical" evidence="1">
    <location>
        <begin position="336"/>
        <end position="355"/>
    </location>
</feature>
<reference evidence="3" key="1">
    <citation type="journal article" date="2019" name="Int. J. Syst. Evol. Microbiol.">
        <title>The Global Catalogue of Microorganisms (GCM) 10K type strain sequencing project: providing services to taxonomists for standard genome sequencing and annotation.</title>
        <authorList>
            <consortium name="The Broad Institute Genomics Platform"/>
            <consortium name="The Broad Institute Genome Sequencing Center for Infectious Disease"/>
            <person name="Wu L."/>
            <person name="Ma J."/>
        </authorList>
    </citation>
    <scope>NUCLEOTIDE SEQUENCE [LARGE SCALE GENOMIC DNA]</scope>
    <source>
        <strain evidence="3">CGMCC 4.7357</strain>
    </source>
</reference>
<dbReference type="Proteomes" id="UP001596020">
    <property type="component" value="Unassembled WGS sequence"/>
</dbReference>
<keyword evidence="1" id="KW-0812">Transmembrane</keyword>
<dbReference type="RefSeq" id="WP_380077741.1">
    <property type="nucleotide sequence ID" value="NZ_JBHSGO010000046.1"/>
</dbReference>
<organism evidence="2 3">
    <name type="scientific">Falsiporphyromonas endometrii</name>
    <dbReference type="NCBI Taxonomy" id="1387297"/>
    <lineage>
        <taxon>Bacteria</taxon>
        <taxon>Pseudomonadati</taxon>
        <taxon>Bacteroidota</taxon>
        <taxon>Bacteroidia</taxon>
        <taxon>Bacteroidales</taxon>
        <taxon>Porphyromonadaceae</taxon>
        <taxon>Falsiporphyromonas</taxon>
    </lineage>
</organism>
<dbReference type="EMBL" id="JBHSGO010000046">
    <property type="protein sequence ID" value="MFC4665524.1"/>
    <property type="molecule type" value="Genomic_DNA"/>
</dbReference>
<proteinExistence type="predicted"/>
<keyword evidence="3" id="KW-1185">Reference proteome</keyword>
<comment type="caution">
    <text evidence="2">The sequence shown here is derived from an EMBL/GenBank/DDBJ whole genome shotgun (WGS) entry which is preliminary data.</text>
</comment>
<evidence type="ECO:0000313" key="3">
    <source>
        <dbReference type="Proteomes" id="UP001596020"/>
    </source>
</evidence>
<evidence type="ECO:0000256" key="1">
    <source>
        <dbReference type="SAM" id="Phobius"/>
    </source>
</evidence>
<feature type="transmembrane region" description="Helical" evidence="1">
    <location>
        <begin position="31"/>
        <end position="48"/>
    </location>
</feature>
<protein>
    <submittedName>
        <fullName evidence="2">Uncharacterized protein</fullName>
    </submittedName>
</protein>
<keyword evidence="1" id="KW-0472">Membrane</keyword>
<accession>A0ABV9K637</accession>
<gene>
    <name evidence="2" type="ORF">ACFO3G_02680</name>
</gene>
<evidence type="ECO:0000313" key="2">
    <source>
        <dbReference type="EMBL" id="MFC4665524.1"/>
    </source>
</evidence>
<name>A0ABV9K637_9PORP</name>
<keyword evidence="1" id="KW-1133">Transmembrane helix</keyword>